<evidence type="ECO:0000259" key="2">
    <source>
        <dbReference type="PROSITE" id="PS50846"/>
    </source>
</evidence>
<dbReference type="GO" id="GO:0006825">
    <property type="term" value="P:copper ion transport"/>
    <property type="evidence" value="ECO:0007669"/>
    <property type="project" value="InterPro"/>
</dbReference>
<dbReference type="AlphaFoldDB" id="R1ASE9"/>
<comment type="caution">
    <text evidence="3">The sequence shown here is derived from an EMBL/GenBank/DDBJ whole genome shotgun (WGS) entry which is preliminary data.</text>
</comment>
<keyword evidence="4" id="KW-1185">Reference proteome</keyword>
<dbReference type="RefSeq" id="WP_006314818.1">
    <property type="nucleotide sequence ID" value="NZ_ARZA01000208.1"/>
</dbReference>
<sequence length="68" mass="7405">MKKAIKIEGMSCQHCVMAVKNALQQVKGVKTVDVDSQNSKAVVEVENANDNELKKAVNEAGYDVVDIK</sequence>
<dbReference type="CDD" id="cd00371">
    <property type="entry name" value="HMA"/>
    <property type="match status" value="1"/>
</dbReference>
<dbReference type="PROSITE" id="PS50846">
    <property type="entry name" value="HMA_2"/>
    <property type="match status" value="1"/>
</dbReference>
<dbReference type="Gene3D" id="3.30.70.100">
    <property type="match status" value="1"/>
</dbReference>
<dbReference type="Pfam" id="PF00403">
    <property type="entry name" value="HMA"/>
    <property type="match status" value="1"/>
</dbReference>
<name>R1ASE9_9FIRM</name>
<proteinExistence type="predicted"/>
<gene>
    <name evidence="3" type="ORF">L21TH_1895</name>
</gene>
<dbReference type="FunFam" id="3.30.70.100:FF:000001">
    <property type="entry name" value="ATPase copper transporting beta"/>
    <property type="match status" value="1"/>
</dbReference>
<dbReference type="Proteomes" id="UP000013378">
    <property type="component" value="Unassembled WGS sequence"/>
</dbReference>
<evidence type="ECO:0000313" key="4">
    <source>
        <dbReference type="Proteomes" id="UP000013378"/>
    </source>
</evidence>
<dbReference type="PRINTS" id="PR00944">
    <property type="entry name" value="CUEXPORT"/>
</dbReference>
<keyword evidence="1" id="KW-0479">Metal-binding</keyword>
<dbReference type="InterPro" id="IPR006121">
    <property type="entry name" value="HMA_dom"/>
</dbReference>
<feature type="domain" description="HMA" evidence="2">
    <location>
        <begin position="1"/>
        <end position="65"/>
    </location>
</feature>
<reference evidence="3 4" key="1">
    <citation type="journal article" date="2015" name="Geomicrobiol. J.">
        <title>Caldisalinibacter kiritimatiensis gen. nov., sp. nov., a moderately thermohalophilic thiosulfate-reducing bacterium from a hypersaline microbial mat.</title>
        <authorList>
            <person name="Ben Hania W."/>
            <person name="Joseph M."/>
            <person name="Fiebig A."/>
            <person name="Bunk B."/>
            <person name="Klenk H.-P."/>
            <person name="Fardeau M.-L."/>
            <person name="Spring S."/>
        </authorList>
    </citation>
    <scope>NUCLEOTIDE SEQUENCE [LARGE SCALE GENOMIC DNA]</scope>
    <source>
        <strain evidence="3 4">L21-TH-D2</strain>
    </source>
</reference>
<dbReference type="PROSITE" id="PS01047">
    <property type="entry name" value="HMA_1"/>
    <property type="match status" value="1"/>
</dbReference>
<organism evidence="3 4">
    <name type="scientific">Caldisalinibacter kiritimatiensis</name>
    <dbReference type="NCBI Taxonomy" id="1304284"/>
    <lineage>
        <taxon>Bacteria</taxon>
        <taxon>Bacillati</taxon>
        <taxon>Bacillota</taxon>
        <taxon>Tissierellia</taxon>
        <taxon>Tissierellales</taxon>
        <taxon>Thermohalobacteraceae</taxon>
        <taxon>Caldisalinibacter</taxon>
    </lineage>
</organism>
<dbReference type="InterPro" id="IPR036163">
    <property type="entry name" value="HMA_dom_sf"/>
</dbReference>
<dbReference type="eggNOG" id="COG2608">
    <property type="taxonomic scope" value="Bacteria"/>
</dbReference>
<dbReference type="SUPFAM" id="SSF55008">
    <property type="entry name" value="HMA, heavy metal-associated domain"/>
    <property type="match status" value="1"/>
</dbReference>
<evidence type="ECO:0000256" key="1">
    <source>
        <dbReference type="ARBA" id="ARBA00022723"/>
    </source>
</evidence>
<dbReference type="OrthoDB" id="9813965at2"/>
<dbReference type="GO" id="GO:0005507">
    <property type="term" value="F:copper ion binding"/>
    <property type="evidence" value="ECO:0007669"/>
    <property type="project" value="InterPro"/>
</dbReference>
<dbReference type="STRING" id="1304284.L21TH_1895"/>
<dbReference type="EMBL" id="ARZA01000208">
    <property type="protein sequence ID" value="EOD00063.1"/>
    <property type="molecule type" value="Genomic_DNA"/>
</dbReference>
<dbReference type="InterPro" id="IPR017969">
    <property type="entry name" value="Heavy-metal-associated_CS"/>
</dbReference>
<protein>
    <submittedName>
        <fullName evidence="3">Heavy-metal binding protein</fullName>
    </submittedName>
</protein>
<dbReference type="InterPro" id="IPR000428">
    <property type="entry name" value="Cu-bd"/>
</dbReference>
<accession>R1ASE9</accession>
<evidence type="ECO:0000313" key="3">
    <source>
        <dbReference type="EMBL" id="EOD00063.1"/>
    </source>
</evidence>